<reference evidence="2" key="1">
    <citation type="submission" date="2020-05" db="EMBL/GenBank/DDBJ databases">
        <title>Evolutionary and genomic comparisons of hybrid uninucleate and nonhybrid Rhizoctonia fungi.</title>
        <authorList>
            <person name="Li C."/>
            <person name="Chen X."/>
        </authorList>
    </citation>
    <scope>NUCLEOTIDE SEQUENCE</scope>
    <source>
        <strain evidence="2">AG-1 IA</strain>
    </source>
</reference>
<keyword evidence="1" id="KW-0732">Signal</keyword>
<dbReference type="Proteomes" id="UP000650533">
    <property type="component" value="Chromosome 9"/>
</dbReference>
<evidence type="ECO:0000313" key="3">
    <source>
        <dbReference type="Proteomes" id="UP000650533"/>
    </source>
</evidence>
<evidence type="ECO:0000313" key="2">
    <source>
        <dbReference type="EMBL" id="QRW22844.1"/>
    </source>
</evidence>
<dbReference type="GeneID" id="67030159"/>
<evidence type="ECO:0000256" key="1">
    <source>
        <dbReference type="SAM" id="SignalP"/>
    </source>
</evidence>
<organism evidence="2 3">
    <name type="scientific">Rhizoctonia solani</name>
    <dbReference type="NCBI Taxonomy" id="456999"/>
    <lineage>
        <taxon>Eukaryota</taxon>
        <taxon>Fungi</taxon>
        <taxon>Dikarya</taxon>
        <taxon>Basidiomycota</taxon>
        <taxon>Agaricomycotina</taxon>
        <taxon>Agaricomycetes</taxon>
        <taxon>Cantharellales</taxon>
        <taxon>Ceratobasidiaceae</taxon>
        <taxon>Rhizoctonia</taxon>
    </lineage>
</organism>
<sequence>MKGFISTLIMCTAALVAADTWGGSYSLGPAKTNIIEMTTTLTLELRHLLRLACFSFGQFLFWVSHMPGISNGTGDLVQTTLEQWPDNSWCGAGKGEWCVRASVFGWFGQRDGPSAVVKPTDAVTMNYKLGSNKMTWTQTVTINNKVVSTLTSDSGPYMKGWGTGTECNGGCTGTISAQKYTNTVITLDAADPNFGKTAASAGGATATGLTSEQGGKIWKIATINVPKMG</sequence>
<gene>
    <name evidence="2" type="ORF">RhiXN_07880</name>
</gene>
<proteinExistence type="predicted"/>
<dbReference type="KEGG" id="rsx:RhiXN_07880"/>
<dbReference type="RefSeq" id="XP_043183081.1">
    <property type="nucleotide sequence ID" value="XM_043327696.1"/>
</dbReference>
<name>A0A8H8SYT0_9AGAM</name>
<accession>A0A8H8SYT0</accession>
<protein>
    <submittedName>
        <fullName evidence="2">Uncharacterized protein</fullName>
    </submittedName>
</protein>
<dbReference type="AlphaFoldDB" id="A0A8H8SYT0"/>
<feature type="chain" id="PRO_5034996758" evidence="1">
    <location>
        <begin position="19"/>
        <end position="229"/>
    </location>
</feature>
<dbReference type="EMBL" id="CP059666">
    <property type="protein sequence ID" value="QRW22844.1"/>
    <property type="molecule type" value="Genomic_DNA"/>
</dbReference>
<feature type="signal peptide" evidence="1">
    <location>
        <begin position="1"/>
        <end position="18"/>
    </location>
</feature>